<dbReference type="Proteomes" id="UP000824091">
    <property type="component" value="Unassembled WGS sequence"/>
</dbReference>
<evidence type="ECO:0000259" key="3">
    <source>
        <dbReference type="PROSITE" id="PS51186"/>
    </source>
</evidence>
<feature type="domain" description="N-acetyltransferase" evidence="3">
    <location>
        <begin position="2"/>
        <end position="169"/>
    </location>
</feature>
<evidence type="ECO:0000256" key="2">
    <source>
        <dbReference type="ARBA" id="ARBA00023315"/>
    </source>
</evidence>
<dbReference type="AlphaFoldDB" id="A0A9D1L8M7"/>
<name>A0A9D1L8M7_9FIRM</name>
<dbReference type="InterPro" id="IPR000182">
    <property type="entry name" value="GNAT_dom"/>
</dbReference>
<evidence type="ECO:0000256" key="1">
    <source>
        <dbReference type="ARBA" id="ARBA00022679"/>
    </source>
</evidence>
<keyword evidence="2" id="KW-0012">Acyltransferase</keyword>
<dbReference type="PANTHER" id="PTHR43877:SF2">
    <property type="entry name" value="AMINOALKYLPHOSPHONATE N-ACETYLTRANSFERASE-RELATED"/>
    <property type="match status" value="1"/>
</dbReference>
<reference evidence="4" key="1">
    <citation type="submission" date="2020-10" db="EMBL/GenBank/DDBJ databases">
        <authorList>
            <person name="Gilroy R."/>
        </authorList>
    </citation>
    <scope>NUCLEOTIDE SEQUENCE</scope>
    <source>
        <strain evidence="4">11300</strain>
    </source>
</reference>
<comment type="caution">
    <text evidence="4">The sequence shown here is derived from an EMBL/GenBank/DDBJ whole genome shotgun (WGS) entry which is preliminary data.</text>
</comment>
<keyword evidence="1" id="KW-0808">Transferase</keyword>
<dbReference type="InterPro" id="IPR050832">
    <property type="entry name" value="Bact_Acetyltransf"/>
</dbReference>
<dbReference type="InterPro" id="IPR016181">
    <property type="entry name" value="Acyl_CoA_acyltransferase"/>
</dbReference>
<feature type="domain" description="N-acetyltransferase" evidence="3">
    <location>
        <begin position="178"/>
        <end position="342"/>
    </location>
</feature>
<dbReference type="PROSITE" id="PS51186">
    <property type="entry name" value="GNAT"/>
    <property type="match status" value="2"/>
</dbReference>
<dbReference type="PANTHER" id="PTHR43877">
    <property type="entry name" value="AMINOALKYLPHOSPHONATE N-ACETYLTRANSFERASE-RELATED-RELATED"/>
    <property type="match status" value="1"/>
</dbReference>
<accession>A0A9D1L8M7</accession>
<dbReference type="Pfam" id="PF00583">
    <property type="entry name" value="Acetyltransf_1"/>
    <property type="match status" value="2"/>
</dbReference>
<dbReference type="SUPFAM" id="SSF55729">
    <property type="entry name" value="Acyl-CoA N-acyltransferases (Nat)"/>
    <property type="match status" value="2"/>
</dbReference>
<sequence length="342" mass="38630">MKTLVPAKMDELAICYAIIDKGRKFQKEQGFVQWTDDYPNMDTIRDDIQDQKGFVIKDNGVIAGYMCIDLDGEPAYINIDGQWAAEEPYAVVHRMAFSMDFRGTGLADEAFRLIGEFCTSRGVDYIRVDTDFPNKRMQHILEKNGFTRRGTVIFQGGGKIAYDKILTAGDLAGSGREMALEPAGEKDFDTCWHMIEEGRRFQQDQGFVQWTEDYPCQKNIRDDIERQKGYLIKIGGRTAGYVCIDFDGEPAYGGLHGKWGADGPYAVVNRLAFSSSFRGKGHTGSLFGLIEKLCAEKGVFNIRLNTYAENEKMRHIIEKNGFTRRGTVDFRGGEKIAYDKTI</sequence>
<organism evidence="4 5">
    <name type="scientific">Candidatus Fimisoma avicola</name>
    <dbReference type="NCBI Taxonomy" id="2840826"/>
    <lineage>
        <taxon>Bacteria</taxon>
        <taxon>Bacillati</taxon>
        <taxon>Bacillota</taxon>
        <taxon>Clostridia</taxon>
        <taxon>Eubacteriales</taxon>
        <taxon>Candidatus Fimisoma</taxon>
    </lineage>
</organism>
<dbReference type="Gene3D" id="3.40.630.30">
    <property type="match status" value="2"/>
</dbReference>
<protein>
    <submittedName>
        <fullName evidence="4">GNAT family N-acetyltransferase</fullName>
    </submittedName>
</protein>
<reference evidence="4" key="2">
    <citation type="journal article" date="2021" name="PeerJ">
        <title>Extensive microbial diversity within the chicken gut microbiome revealed by metagenomics and culture.</title>
        <authorList>
            <person name="Gilroy R."/>
            <person name="Ravi A."/>
            <person name="Getino M."/>
            <person name="Pursley I."/>
            <person name="Horton D.L."/>
            <person name="Alikhan N.F."/>
            <person name="Baker D."/>
            <person name="Gharbi K."/>
            <person name="Hall N."/>
            <person name="Watson M."/>
            <person name="Adriaenssens E.M."/>
            <person name="Foster-Nyarko E."/>
            <person name="Jarju S."/>
            <person name="Secka A."/>
            <person name="Antonio M."/>
            <person name="Oren A."/>
            <person name="Chaudhuri R.R."/>
            <person name="La Ragione R."/>
            <person name="Hildebrand F."/>
            <person name="Pallen M.J."/>
        </authorList>
    </citation>
    <scope>NUCLEOTIDE SEQUENCE</scope>
    <source>
        <strain evidence="4">11300</strain>
    </source>
</reference>
<evidence type="ECO:0000313" key="5">
    <source>
        <dbReference type="Proteomes" id="UP000824091"/>
    </source>
</evidence>
<evidence type="ECO:0000313" key="4">
    <source>
        <dbReference type="EMBL" id="HIU28220.1"/>
    </source>
</evidence>
<gene>
    <name evidence="4" type="ORF">IAD16_07575</name>
</gene>
<dbReference type="EMBL" id="DVMO01000111">
    <property type="protein sequence ID" value="HIU28220.1"/>
    <property type="molecule type" value="Genomic_DNA"/>
</dbReference>
<proteinExistence type="predicted"/>
<dbReference type="GO" id="GO:0016747">
    <property type="term" value="F:acyltransferase activity, transferring groups other than amino-acyl groups"/>
    <property type="evidence" value="ECO:0007669"/>
    <property type="project" value="InterPro"/>
</dbReference>